<keyword evidence="7 8" id="KW-0472">Membrane</keyword>
<dbReference type="HOGENOM" id="CLU_004790_0_0_6"/>
<evidence type="ECO:0000313" key="9">
    <source>
        <dbReference type="EMBL" id="AIT09191.1"/>
    </source>
</evidence>
<reference evidence="9 10" key="1">
    <citation type="submission" date="2014-10" db="EMBL/GenBank/DDBJ databases">
        <title>Whole genome sequence of Francisella endociliophora strain FSC1006, isolated from a laboratory culture of the marine ciliate Euplotes raikovi.</title>
        <authorList>
            <person name="Granberg M."/>
            <person name="Backman S."/>
            <person name="Lundmark E."/>
            <person name="Nilsson E."/>
            <person name="Karlsson E."/>
            <person name="Thelaus J."/>
            <person name="Ohrman C."/>
            <person name="Larkeryd A."/>
            <person name="Stenberg P."/>
        </authorList>
    </citation>
    <scope>NUCLEOTIDE SEQUENCE [LARGE SCALE GENOMIC DNA]</scope>
    <source>
        <strain evidence="9 10">FSC1006</strain>
    </source>
</reference>
<dbReference type="Pfam" id="PF00854">
    <property type="entry name" value="PTR2"/>
    <property type="match status" value="1"/>
</dbReference>
<feature type="transmembrane region" description="Helical" evidence="8">
    <location>
        <begin position="399"/>
        <end position="420"/>
    </location>
</feature>
<feature type="transmembrane region" description="Helical" evidence="8">
    <location>
        <begin position="45"/>
        <end position="66"/>
    </location>
</feature>
<dbReference type="AlphaFoldDB" id="A0A097ENQ1"/>
<dbReference type="CDD" id="cd17346">
    <property type="entry name" value="MFS_DtpA_like"/>
    <property type="match status" value="1"/>
</dbReference>
<accession>A0A097ENQ1</accession>
<keyword evidence="4 8" id="KW-0812">Transmembrane</keyword>
<evidence type="ECO:0000256" key="8">
    <source>
        <dbReference type="SAM" id="Phobius"/>
    </source>
</evidence>
<dbReference type="RefSeq" id="WP_040008740.1">
    <property type="nucleotide sequence ID" value="NZ_CP009574.1"/>
</dbReference>
<comment type="subcellular location">
    <subcellularLocation>
        <location evidence="1">Cell membrane</location>
        <topology evidence="1">Multi-pass membrane protein</topology>
    </subcellularLocation>
</comment>
<keyword evidence="5" id="KW-0653">Protein transport</keyword>
<dbReference type="InterPro" id="IPR000109">
    <property type="entry name" value="POT_fam"/>
</dbReference>
<feature type="transmembrane region" description="Helical" evidence="8">
    <location>
        <begin position="261"/>
        <end position="278"/>
    </location>
</feature>
<evidence type="ECO:0008006" key="11">
    <source>
        <dbReference type="Google" id="ProtNLM"/>
    </source>
</evidence>
<dbReference type="Proteomes" id="UP000029672">
    <property type="component" value="Chromosome"/>
</dbReference>
<dbReference type="InterPro" id="IPR005279">
    <property type="entry name" value="Dipep/tripep_permease"/>
</dbReference>
<dbReference type="PANTHER" id="PTHR23517:SF15">
    <property type="entry name" value="PROTON-DEPENDENT OLIGOPEPTIDE FAMILY TRANSPORT PROTEIN"/>
    <property type="match status" value="1"/>
</dbReference>
<name>A0A097ENQ1_9GAMM</name>
<dbReference type="STRING" id="1547445.LO80_03865"/>
<organism evidence="9 10">
    <name type="scientific">Candidatus Francisella endociliophora</name>
    <dbReference type="NCBI Taxonomy" id="653937"/>
    <lineage>
        <taxon>Bacteria</taxon>
        <taxon>Pseudomonadati</taxon>
        <taxon>Pseudomonadota</taxon>
        <taxon>Gammaproteobacteria</taxon>
        <taxon>Thiotrichales</taxon>
        <taxon>Francisellaceae</taxon>
        <taxon>Francisella</taxon>
    </lineage>
</organism>
<keyword evidence="2" id="KW-0813">Transport</keyword>
<protein>
    <recommendedName>
        <fullName evidence="11">Major facilitator transporter</fullName>
    </recommendedName>
</protein>
<dbReference type="GO" id="GO:0015833">
    <property type="term" value="P:peptide transport"/>
    <property type="evidence" value="ECO:0007669"/>
    <property type="project" value="UniProtKB-KW"/>
</dbReference>
<evidence type="ECO:0000313" key="10">
    <source>
        <dbReference type="Proteomes" id="UP000029672"/>
    </source>
</evidence>
<dbReference type="EMBL" id="CP009574">
    <property type="protein sequence ID" value="AIT09191.1"/>
    <property type="molecule type" value="Genomic_DNA"/>
</dbReference>
<sequence length="470" mass="52271">MKNTRILSLPFWVIWSLELWERYGFYGIQSILMLFLIDKLNFTEAYSYTLFGTFNAFLFAFIWFGGWIGDRVIGAKRTIIIGAIFLLISYASLAFISDENVYYSLAGIIVGNALFKANPSSLISKLYKDNPEILDCAITLYYMSISVGCFIATVSIPLLSQYFGWGVAFVSCAIGLIIGLIGYLCFYNKLSSISTIAGGKSLNFKSLVIVLIGSITAIYIIGILLIHTVISNILVVMTLITAVGYYLLSMKDEDTKSRIKMFVALLLFAEAIIFFVMYNQMPSTLILFVKNNVNHTILGYSISPAQYYIFNPMAVLIFSPILSKIYTKYPSTHATKFCAGMTICSVAFLILYIPQFISTSGIVSSWWVIMSYFFISIGELLISALGLSMMLSLCPKRMSGFVCGFWFLSTMLAGPISGWVGKLTAVNSNITAQESIQTYGNVFGSLGLVVAITALLMWLARPYLNRLLKN</sequence>
<evidence type="ECO:0000256" key="3">
    <source>
        <dbReference type="ARBA" id="ARBA00022475"/>
    </source>
</evidence>
<feature type="transmembrane region" description="Helical" evidence="8">
    <location>
        <begin position="102"/>
        <end position="119"/>
    </location>
</feature>
<evidence type="ECO:0000256" key="5">
    <source>
        <dbReference type="ARBA" id="ARBA00022856"/>
    </source>
</evidence>
<keyword evidence="5" id="KW-0571">Peptide transport</keyword>
<dbReference type="InterPro" id="IPR036259">
    <property type="entry name" value="MFS_trans_sf"/>
</dbReference>
<evidence type="ECO:0000256" key="4">
    <source>
        <dbReference type="ARBA" id="ARBA00022692"/>
    </source>
</evidence>
<evidence type="ECO:0000256" key="2">
    <source>
        <dbReference type="ARBA" id="ARBA00022448"/>
    </source>
</evidence>
<keyword evidence="3" id="KW-1003">Cell membrane</keyword>
<evidence type="ECO:0000256" key="1">
    <source>
        <dbReference type="ARBA" id="ARBA00004651"/>
    </source>
</evidence>
<feature type="transmembrane region" description="Helical" evidence="8">
    <location>
        <begin position="207"/>
        <end position="226"/>
    </location>
</feature>
<evidence type="ECO:0000256" key="7">
    <source>
        <dbReference type="ARBA" id="ARBA00023136"/>
    </source>
</evidence>
<dbReference type="KEGG" id="frf:LO80_03865"/>
<proteinExistence type="predicted"/>
<keyword evidence="6 8" id="KW-1133">Transmembrane helix</keyword>
<feature type="transmembrane region" description="Helical" evidence="8">
    <location>
        <begin position="78"/>
        <end position="96"/>
    </location>
</feature>
<dbReference type="PANTHER" id="PTHR23517">
    <property type="entry name" value="RESISTANCE PROTEIN MDTM, PUTATIVE-RELATED-RELATED"/>
    <property type="match status" value="1"/>
</dbReference>
<feature type="transmembrane region" description="Helical" evidence="8">
    <location>
        <begin position="7"/>
        <end position="25"/>
    </location>
</feature>
<feature type="transmembrane region" description="Helical" evidence="8">
    <location>
        <begin position="365"/>
        <end position="387"/>
    </location>
</feature>
<dbReference type="OrthoDB" id="9772725at2"/>
<dbReference type="SUPFAM" id="SSF103473">
    <property type="entry name" value="MFS general substrate transporter"/>
    <property type="match status" value="1"/>
</dbReference>
<dbReference type="NCBIfam" id="TIGR00924">
    <property type="entry name" value="yjdL_sub1_fam"/>
    <property type="match status" value="1"/>
</dbReference>
<feature type="transmembrane region" description="Helical" evidence="8">
    <location>
        <begin position="140"/>
        <end position="159"/>
    </location>
</feature>
<evidence type="ECO:0000256" key="6">
    <source>
        <dbReference type="ARBA" id="ARBA00022989"/>
    </source>
</evidence>
<keyword evidence="10" id="KW-1185">Reference proteome</keyword>
<dbReference type="Gene3D" id="1.20.1250.20">
    <property type="entry name" value="MFS general substrate transporter like domains"/>
    <property type="match status" value="1"/>
</dbReference>
<dbReference type="eggNOG" id="COG3104">
    <property type="taxonomic scope" value="Bacteria"/>
</dbReference>
<gene>
    <name evidence="9" type="ORF">LO80_03865</name>
</gene>
<feature type="transmembrane region" description="Helical" evidence="8">
    <location>
        <begin position="334"/>
        <end position="353"/>
    </location>
</feature>
<feature type="transmembrane region" description="Helical" evidence="8">
    <location>
        <begin position="165"/>
        <end position="186"/>
    </location>
</feature>
<feature type="transmembrane region" description="Helical" evidence="8">
    <location>
        <begin position="232"/>
        <end position="249"/>
    </location>
</feature>
<dbReference type="GO" id="GO:1904680">
    <property type="term" value="F:peptide transmembrane transporter activity"/>
    <property type="evidence" value="ECO:0007669"/>
    <property type="project" value="InterPro"/>
</dbReference>
<feature type="transmembrane region" description="Helical" evidence="8">
    <location>
        <begin position="298"/>
        <end position="322"/>
    </location>
</feature>
<dbReference type="InterPro" id="IPR050171">
    <property type="entry name" value="MFS_Transporters"/>
</dbReference>
<dbReference type="GO" id="GO:0005886">
    <property type="term" value="C:plasma membrane"/>
    <property type="evidence" value="ECO:0007669"/>
    <property type="project" value="UniProtKB-SubCell"/>
</dbReference>
<feature type="transmembrane region" description="Helical" evidence="8">
    <location>
        <begin position="440"/>
        <end position="460"/>
    </location>
</feature>